<organism evidence="3 4">
    <name type="scientific">Sporomusa ovata</name>
    <dbReference type="NCBI Taxonomy" id="2378"/>
    <lineage>
        <taxon>Bacteria</taxon>
        <taxon>Bacillati</taxon>
        <taxon>Bacillota</taxon>
        <taxon>Negativicutes</taxon>
        <taxon>Selenomonadales</taxon>
        <taxon>Sporomusaceae</taxon>
        <taxon>Sporomusa</taxon>
    </lineage>
</organism>
<dbReference type="Proteomes" id="UP000049855">
    <property type="component" value="Unassembled WGS sequence"/>
</dbReference>
<dbReference type="PANTHER" id="PTHR30536">
    <property type="entry name" value="ALTRONATE/GALACTARATE DEHYDRATASE"/>
    <property type="match status" value="1"/>
</dbReference>
<dbReference type="GO" id="GO:0008789">
    <property type="term" value="F:altronate dehydratase activity"/>
    <property type="evidence" value="ECO:0007669"/>
    <property type="project" value="UniProtKB-EC"/>
</dbReference>
<dbReference type="PANTHER" id="PTHR30536:SF5">
    <property type="entry name" value="ALTRONATE DEHYDRATASE"/>
    <property type="match status" value="1"/>
</dbReference>
<reference evidence="4" key="1">
    <citation type="submission" date="2015-03" db="EMBL/GenBank/DDBJ databases">
        <authorList>
            <person name="Nijsse Bart"/>
        </authorList>
    </citation>
    <scope>NUCLEOTIDE SEQUENCE [LARGE SCALE GENOMIC DNA]</scope>
</reference>
<evidence type="ECO:0000259" key="2">
    <source>
        <dbReference type="SMART" id="SM00858"/>
    </source>
</evidence>
<accession>A0A0U1KU53</accession>
<evidence type="ECO:0000313" key="4">
    <source>
        <dbReference type="Proteomes" id="UP000049855"/>
    </source>
</evidence>
<dbReference type="CDD" id="cd11613">
    <property type="entry name" value="SAF_AH_GD"/>
    <property type="match status" value="1"/>
</dbReference>
<protein>
    <submittedName>
        <fullName evidence="3">Altronate dehydratase</fullName>
        <ecNumber evidence="3">4.2.1.7</ecNumber>
    </submittedName>
</protein>
<dbReference type="InterPro" id="IPR052172">
    <property type="entry name" value="UxaA_altronate/galactarate_dh"/>
</dbReference>
<proteinExistence type="predicted"/>
<dbReference type="EC" id="4.2.1.7" evidence="3"/>
<dbReference type="EMBL" id="CTRP01000003">
    <property type="protein sequence ID" value="CQR70968.1"/>
    <property type="molecule type" value="Genomic_DNA"/>
</dbReference>
<sequence>MNKFKAIVMKNKDNVATVTEDIEAGSDIAINIDGETVTLHVTDQIPFGHKVAIKAIAKDEKIIKYGEVIGMATTDIAAGQHTHVHNIVGCRGRGDLVSK</sequence>
<keyword evidence="1 3" id="KW-0456">Lyase</keyword>
<evidence type="ECO:0000256" key="1">
    <source>
        <dbReference type="ARBA" id="ARBA00023239"/>
    </source>
</evidence>
<dbReference type="InterPro" id="IPR044144">
    <property type="entry name" value="SAF_UxaA/GarD"/>
</dbReference>
<evidence type="ECO:0000313" key="3">
    <source>
        <dbReference type="EMBL" id="CQR70968.1"/>
    </source>
</evidence>
<dbReference type="Pfam" id="PF08666">
    <property type="entry name" value="SAF"/>
    <property type="match status" value="1"/>
</dbReference>
<gene>
    <name evidence="3" type="ORF">SpAn4DRAFT_1946</name>
</gene>
<dbReference type="RefSeq" id="WP_021169679.1">
    <property type="nucleotide sequence ID" value="NZ_CTRP01000003.1"/>
</dbReference>
<dbReference type="SMART" id="SM00858">
    <property type="entry name" value="SAF"/>
    <property type="match status" value="1"/>
</dbReference>
<name>A0A0U1KU53_9FIRM</name>
<keyword evidence="4" id="KW-1185">Reference proteome</keyword>
<dbReference type="Gene3D" id="2.30.130.110">
    <property type="match status" value="1"/>
</dbReference>
<feature type="domain" description="SAF" evidence="2">
    <location>
        <begin position="13"/>
        <end position="88"/>
    </location>
</feature>
<dbReference type="GO" id="GO:0019698">
    <property type="term" value="P:D-galacturonate catabolic process"/>
    <property type="evidence" value="ECO:0007669"/>
    <property type="project" value="TreeGrafter"/>
</dbReference>
<dbReference type="InterPro" id="IPR013974">
    <property type="entry name" value="SAF"/>
</dbReference>
<dbReference type="AlphaFoldDB" id="A0A0U1KU53"/>